<name>A0ABW4KCZ9_9BACI</name>
<dbReference type="Pfam" id="PF14116">
    <property type="entry name" value="YyzF"/>
    <property type="match status" value="1"/>
</dbReference>
<sequence>MIYCCQEHVELALDRAVDEYETAPILKKIDTKKDKDKLPTPCEFCKNAAEYIVGN</sequence>
<dbReference type="InterPro" id="IPR025626">
    <property type="entry name" value="YyzF"/>
</dbReference>
<dbReference type="NCBIfam" id="TIGR04129">
    <property type="entry name" value="CxxH_BA5709"/>
    <property type="match status" value="1"/>
</dbReference>
<dbReference type="Proteomes" id="UP001597301">
    <property type="component" value="Unassembled WGS sequence"/>
</dbReference>
<organism evidence="1 2">
    <name type="scientific">Siminovitchia sediminis</name>
    <dbReference type="NCBI Taxonomy" id="1274353"/>
    <lineage>
        <taxon>Bacteria</taxon>
        <taxon>Bacillati</taxon>
        <taxon>Bacillota</taxon>
        <taxon>Bacilli</taxon>
        <taxon>Bacillales</taxon>
        <taxon>Bacillaceae</taxon>
        <taxon>Siminovitchia</taxon>
    </lineage>
</organism>
<comment type="caution">
    <text evidence="1">The sequence shown here is derived from an EMBL/GenBank/DDBJ whole genome shotgun (WGS) entry which is preliminary data.</text>
</comment>
<evidence type="ECO:0000313" key="1">
    <source>
        <dbReference type="EMBL" id="MFD1706079.1"/>
    </source>
</evidence>
<keyword evidence="2" id="KW-1185">Reference proteome</keyword>
<evidence type="ECO:0000313" key="2">
    <source>
        <dbReference type="Proteomes" id="UP001597301"/>
    </source>
</evidence>
<protein>
    <submittedName>
        <fullName evidence="1">CxxH/CxxC protein</fullName>
    </submittedName>
</protein>
<dbReference type="RefSeq" id="WP_380772644.1">
    <property type="nucleotide sequence ID" value="NZ_JBHUEO010000008.1"/>
</dbReference>
<gene>
    <name evidence="1" type="ORF">ACFSCZ_04825</name>
</gene>
<dbReference type="EMBL" id="JBHUEO010000008">
    <property type="protein sequence ID" value="MFD1706079.1"/>
    <property type="molecule type" value="Genomic_DNA"/>
</dbReference>
<accession>A0ABW4KCZ9</accession>
<proteinExistence type="predicted"/>
<reference evidence="2" key="1">
    <citation type="journal article" date="2019" name="Int. J. Syst. Evol. Microbiol.">
        <title>The Global Catalogue of Microorganisms (GCM) 10K type strain sequencing project: providing services to taxonomists for standard genome sequencing and annotation.</title>
        <authorList>
            <consortium name="The Broad Institute Genomics Platform"/>
            <consortium name="The Broad Institute Genome Sequencing Center for Infectious Disease"/>
            <person name="Wu L."/>
            <person name="Ma J."/>
        </authorList>
    </citation>
    <scope>NUCLEOTIDE SEQUENCE [LARGE SCALE GENOMIC DNA]</scope>
    <source>
        <strain evidence="2">CGMCC 1.12295</strain>
    </source>
</reference>